<dbReference type="GO" id="GO:0009986">
    <property type="term" value="C:cell surface"/>
    <property type="evidence" value="ECO:0007669"/>
    <property type="project" value="UniProtKB-SubCell"/>
</dbReference>
<keyword evidence="2" id="KW-0178">Competence</keyword>
<dbReference type="EMBL" id="RJND01000010">
    <property type="protein sequence ID" value="RSI51066.1"/>
    <property type="molecule type" value="Genomic_DNA"/>
</dbReference>
<dbReference type="GO" id="GO:0030420">
    <property type="term" value="P:establishment of competence for transformation"/>
    <property type="evidence" value="ECO:0007669"/>
    <property type="project" value="UniProtKB-KW"/>
</dbReference>
<sequence>MKQHFLQKRKGVTLVEVLISLIILSVVTVSLLAFFSTGYQSIMRQRGQNIENFDAQESFEKRLSQIKREGGHGTETENFVYRKGNEASRSIPVKGQTLSYDDKKKVLRLFVANAKESVLDIPTDLSVRLKDSKGFYYVGEDAPEGEASLNQGQQNNKSKIHLESGWFEGDRNIEKDGERLVPIGTPGNRIASNNSRIVFPSMPGDFTLKPNLSNGKFTITDSMRGKYLTYAARAINSFGRVGEYQEAEKRIWVMGLPVTNNLEVHTDADLILQKNGDGSKSLLPSDGVSHTDTDIQNHAKPNQPYVGIYPVLSYYEEAIKQPRQFIALSDKPNDKKEMGFTRDFSNGLTTSILLGNRQQSGKILTYQLDNTLSWGINLEADGRLDFIKTDKSVDNSGGQQPSSVRIDYNKDNSIQVRSAVVNNTSLVIEVFVNGELVHTENIRLSSTQVTHNFSSGKVIFSGNTYINEFAIYTAALENPDINKLTEYFRDKYKAS</sequence>
<keyword evidence="3" id="KW-1133">Transmembrane helix</keyword>
<feature type="transmembrane region" description="Helical" evidence="3">
    <location>
        <begin position="12"/>
        <end position="35"/>
    </location>
</feature>
<protein>
    <recommendedName>
        <fullName evidence="6">Type II secretion system protein</fullName>
    </recommendedName>
</protein>
<accession>A0AB74DQR4</accession>
<dbReference type="PROSITE" id="PS00409">
    <property type="entry name" value="PROKAR_NTER_METHYL"/>
    <property type="match status" value="1"/>
</dbReference>
<evidence type="ECO:0000256" key="2">
    <source>
        <dbReference type="ARBA" id="ARBA00023287"/>
    </source>
</evidence>
<dbReference type="Pfam" id="PF07963">
    <property type="entry name" value="N_methyl"/>
    <property type="match status" value="1"/>
</dbReference>
<evidence type="ECO:0000313" key="5">
    <source>
        <dbReference type="Proteomes" id="UP000280406"/>
    </source>
</evidence>
<dbReference type="RefSeq" id="WP_125348703.1">
    <property type="nucleotide sequence ID" value="NZ_CP076615.1"/>
</dbReference>
<evidence type="ECO:0008006" key="6">
    <source>
        <dbReference type="Google" id="ProtNLM"/>
    </source>
</evidence>
<keyword evidence="3" id="KW-0812">Transmembrane</keyword>
<evidence type="ECO:0000256" key="3">
    <source>
        <dbReference type="SAM" id="Phobius"/>
    </source>
</evidence>
<keyword evidence="3" id="KW-0472">Membrane</keyword>
<gene>
    <name evidence="4" type="ORF">D8869_11515</name>
</gene>
<dbReference type="NCBIfam" id="TIGR02532">
    <property type="entry name" value="IV_pilin_GFxxxE"/>
    <property type="match status" value="1"/>
</dbReference>
<comment type="caution">
    <text evidence="4">The sequence shown here is derived from an EMBL/GenBank/DDBJ whole genome shotgun (WGS) entry which is preliminary data.</text>
</comment>
<comment type="subcellular location">
    <subcellularLocation>
        <location evidence="1">Cell surface</location>
    </subcellularLocation>
</comment>
<dbReference type="Gene3D" id="2.60.120.200">
    <property type="match status" value="1"/>
</dbReference>
<evidence type="ECO:0000313" key="4">
    <source>
        <dbReference type="EMBL" id="RSI51066.1"/>
    </source>
</evidence>
<dbReference type="Proteomes" id="UP000280406">
    <property type="component" value="Unassembled WGS sequence"/>
</dbReference>
<evidence type="ECO:0000256" key="1">
    <source>
        <dbReference type="ARBA" id="ARBA00004241"/>
    </source>
</evidence>
<dbReference type="AlphaFoldDB" id="A0AB74DQR4"/>
<dbReference type="InterPro" id="IPR012902">
    <property type="entry name" value="N_methyl_site"/>
</dbReference>
<name>A0AB74DQR4_STRSA</name>
<reference evidence="4 5" key="1">
    <citation type="submission" date="2018-11" db="EMBL/GenBank/DDBJ databases">
        <title>Species Designations Belie Phenotypic and Genotypic Heterogeneity in Oral Streptococci.</title>
        <authorList>
            <person name="Velsko I."/>
        </authorList>
    </citation>
    <scope>NUCLEOTIDE SEQUENCE [LARGE SCALE GENOMIC DNA]</scope>
    <source>
        <strain evidence="4 5">BCC37</strain>
    </source>
</reference>
<proteinExistence type="predicted"/>
<organism evidence="4 5">
    <name type="scientific">Streptococcus sanguinis</name>
    <dbReference type="NCBI Taxonomy" id="1305"/>
    <lineage>
        <taxon>Bacteria</taxon>
        <taxon>Bacillati</taxon>
        <taxon>Bacillota</taxon>
        <taxon>Bacilli</taxon>
        <taxon>Lactobacillales</taxon>
        <taxon>Streptococcaceae</taxon>
        <taxon>Streptococcus</taxon>
    </lineage>
</organism>